<proteinExistence type="predicted"/>
<reference evidence="1 2" key="1">
    <citation type="journal article" date="2015" name="Nature">
        <title>rRNA introns, odd ribosomes, and small enigmatic genomes across a large radiation of phyla.</title>
        <authorList>
            <person name="Brown C.T."/>
            <person name="Hug L.A."/>
            <person name="Thomas B.C."/>
            <person name="Sharon I."/>
            <person name="Castelle C.J."/>
            <person name="Singh A."/>
            <person name="Wilkins M.J."/>
            <person name="Williams K.H."/>
            <person name="Banfield J.F."/>
        </authorList>
    </citation>
    <scope>NUCLEOTIDE SEQUENCE [LARGE SCALE GENOMIC DNA]</scope>
</reference>
<dbReference type="STRING" id="1618747.UW02_C0001G0023"/>
<protein>
    <submittedName>
        <fullName evidence="1">Putative phage protein</fullName>
    </submittedName>
</protein>
<dbReference type="Proteomes" id="UP000034751">
    <property type="component" value="Unassembled WGS sequence"/>
</dbReference>
<organism evidence="1 2">
    <name type="scientific">Candidatus Nomurabacteria bacterium GW2011_GWB1_43_7</name>
    <dbReference type="NCBI Taxonomy" id="1618747"/>
    <lineage>
        <taxon>Bacteria</taxon>
        <taxon>Candidatus Nomuraibacteriota</taxon>
    </lineage>
</organism>
<accession>A0A0G1FCX0</accession>
<evidence type="ECO:0000313" key="2">
    <source>
        <dbReference type="Proteomes" id="UP000034751"/>
    </source>
</evidence>
<name>A0A0G1FCX0_9BACT</name>
<comment type="caution">
    <text evidence="1">The sequence shown here is derived from an EMBL/GenBank/DDBJ whole genome shotgun (WGS) entry which is preliminary data.</text>
</comment>
<dbReference type="EMBL" id="LCGS01000001">
    <property type="protein sequence ID" value="KKT20110.1"/>
    <property type="molecule type" value="Genomic_DNA"/>
</dbReference>
<sequence length="578" mass="68262">MLSTGGILNMENETKICQNCKNEFGVGKEDFNFYEKIKVPPPTFCPECRMQRRMSFLNDRNFYVRKCDKTGERCISLFPEGFETPIYSPKAWWSDDWDAISYGQDYDFSKPFFTQFRELMRKVPQFSMQSQYTTLVNSEYTMMGTYNRNCFMVTNTQYSEDCVYTTFTPHSNRCLDCYMCDSSELCFECINVRKCSRVIYSVDCEDCLNVSFSKNLRGCHDCLGCFNLRNKAHCIFNQQYTKEEYGEKIKEYDTGSYAVVLKLIDKFTEEDLKYPKKFMEGTKNNNVSGNYLYESKNSFSSFDSVGLEDCKNCQFCHLKPVYDSQDVTFWGGNARFVYDCMGAGDNESMIKFSIDCWAQGSNIEYSYHIVASNDDLFGCIGLKHKRYCILNKQYTKDEYFEMVEKIKKHMDEMPYIDKKGRVYGYGEFFPSELSFFGYNETLAYSYLPLSEKQAKEKGLNWTKIEFNKHEITKKSSELPDNIKDVDDTILKEVIEDEENKRAYKISELELQILRQLNVPLPRKHFNERHYERVSKRNPMKLWHRKCMKEGCPNEFETSYAPDRPEIIYCEKCYQQEVY</sequence>
<evidence type="ECO:0000313" key="1">
    <source>
        <dbReference type="EMBL" id="KKT20110.1"/>
    </source>
</evidence>
<gene>
    <name evidence="1" type="ORF">UW02_C0001G0023</name>
</gene>
<dbReference type="AlphaFoldDB" id="A0A0G1FCX0"/>